<keyword evidence="1" id="KW-0812">Transmembrane</keyword>
<evidence type="ECO:0000313" key="3">
    <source>
        <dbReference type="EMBL" id="MFC0410250.1"/>
    </source>
</evidence>
<keyword evidence="2" id="KW-0732">Signal</keyword>
<organism evidence="3 4">
    <name type="scientific">Roseomonas elaeocarpi</name>
    <dbReference type="NCBI Taxonomy" id="907779"/>
    <lineage>
        <taxon>Bacteria</taxon>
        <taxon>Pseudomonadati</taxon>
        <taxon>Pseudomonadota</taxon>
        <taxon>Alphaproteobacteria</taxon>
        <taxon>Acetobacterales</taxon>
        <taxon>Roseomonadaceae</taxon>
        <taxon>Roseomonas</taxon>
    </lineage>
</organism>
<evidence type="ECO:0000313" key="4">
    <source>
        <dbReference type="Proteomes" id="UP001589865"/>
    </source>
</evidence>
<dbReference type="Proteomes" id="UP001589865">
    <property type="component" value="Unassembled WGS sequence"/>
</dbReference>
<evidence type="ECO:0000256" key="1">
    <source>
        <dbReference type="SAM" id="Phobius"/>
    </source>
</evidence>
<gene>
    <name evidence="3" type="ORF">ACFFGY_18510</name>
</gene>
<feature type="transmembrane region" description="Helical" evidence="1">
    <location>
        <begin position="51"/>
        <end position="71"/>
    </location>
</feature>
<sequence>MRRFTKLGIAALTALSFGTALSTTAHADPYWGRRGGYYHGGGYYRGHDRGIGAGGALALGLGVGVLGALALNQAAPPPPVYYAPPPPVVYAPPPPVVYQPPPVVYQPPPVVYRAAPVYPETRAAYW</sequence>
<feature type="signal peptide" evidence="2">
    <location>
        <begin position="1"/>
        <end position="27"/>
    </location>
</feature>
<reference evidence="3 4" key="1">
    <citation type="submission" date="2024-09" db="EMBL/GenBank/DDBJ databases">
        <authorList>
            <person name="Sun Q."/>
            <person name="Mori K."/>
        </authorList>
    </citation>
    <scope>NUCLEOTIDE SEQUENCE [LARGE SCALE GENOMIC DNA]</scope>
    <source>
        <strain evidence="3 4">TBRC 5777</strain>
    </source>
</reference>
<dbReference type="RefSeq" id="WP_377046002.1">
    <property type="nucleotide sequence ID" value="NZ_JBHLUN010000014.1"/>
</dbReference>
<keyword evidence="1" id="KW-1133">Transmembrane helix</keyword>
<proteinExistence type="predicted"/>
<dbReference type="EMBL" id="JBHLUN010000014">
    <property type="protein sequence ID" value="MFC0410250.1"/>
    <property type="molecule type" value="Genomic_DNA"/>
</dbReference>
<evidence type="ECO:0000256" key="2">
    <source>
        <dbReference type="SAM" id="SignalP"/>
    </source>
</evidence>
<feature type="chain" id="PRO_5046437468" evidence="2">
    <location>
        <begin position="28"/>
        <end position="126"/>
    </location>
</feature>
<name>A0ABV6JX04_9PROT</name>
<comment type="caution">
    <text evidence="3">The sequence shown here is derived from an EMBL/GenBank/DDBJ whole genome shotgun (WGS) entry which is preliminary data.</text>
</comment>
<keyword evidence="4" id="KW-1185">Reference proteome</keyword>
<protein>
    <submittedName>
        <fullName evidence="3">Uncharacterized protein</fullName>
    </submittedName>
</protein>
<keyword evidence="1" id="KW-0472">Membrane</keyword>
<accession>A0ABV6JX04</accession>